<reference evidence="2" key="1">
    <citation type="submission" date="2020-07" db="EMBL/GenBank/DDBJ databases">
        <title>Clarias magur genome sequencing, assembly and annotation.</title>
        <authorList>
            <person name="Kushwaha B."/>
            <person name="Kumar R."/>
            <person name="Das P."/>
            <person name="Joshi C.G."/>
            <person name="Kumar D."/>
            <person name="Nagpure N.S."/>
            <person name="Pandey M."/>
            <person name="Agarwal S."/>
            <person name="Srivastava S."/>
            <person name="Singh M."/>
            <person name="Sahoo L."/>
            <person name="Jayasankar P."/>
            <person name="Meher P.K."/>
            <person name="Koringa P.G."/>
            <person name="Iquebal M.A."/>
            <person name="Das S.P."/>
            <person name="Bit A."/>
            <person name="Patnaik S."/>
            <person name="Patel N."/>
            <person name="Shah T.M."/>
            <person name="Hinsu A."/>
            <person name="Jena J.K."/>
        </authorList>
    </citation>
    <scope>NUCLEOTIDE SEQUENCE</scope>
    <source>
        <strain evidence="2">CIFAMagur01</strain>
        <tissue evidence="2">Testis</tissue>
    </source>
</reference>
<name>A0A8J4WZN7_CLAMG</name>
<feature type="non-terminal residue" evidence="2">
    <location>
        <position position="73"/>
    </location>
</feature>
<keyword evidence="1" id="KW-0472">Membrane</keyword>
<organism evidence="2 3">
    <name type="scientific">Clarias magur</name>
    <name type="common">Asian catfish</name>
    <name type="synonym">Macropteronotus magur</name>
    <dbReference type="NCBI Taxonomy" id="1594786"/>
    <lineage>
        <taxon>Eukaryota</taxon>
        <taxon>Metazoa</taxon>
        <taxon>Chordata</taxon>
        <taxon>Craniata</taxon>
        <taxon>Vertebrata</taxon>
        <taxon>Euteleostomi</taxon>
        <taxon>Actinopterygii</taxon>
        <taxon>Neopterygii</taxon>
        <taxon>Teleostei</taxon>
        <taxon>Ostariophysi</taxon>
        <taxon>Siluriformes</taxon>
        <taxon>Clariidae</taxon>
        <taxon>Clarias</taxon>
    </lineage>
</organism>
<dbReference type="Proteomes" id="UP000727407">
    <property type="component" value="Unassembled WGS sequence"/>
</dbReference>
<accession>A0A8J4WZN7</accession>
<gene>
    <name evidence="2" type="primary">E6</name>
    <name evidence="2" type="ORF">DAT39_012217</name>
</gene>
<dbReference type="EMBL" id="QNUK01000211">
    <property type="protein sequence ID" value="KAF5898067.1"/>
    <property type="molecule type" value="Genomic_DNA"/>
</dbReference>
<feature type="transmembrane region" description="Helical" evidence="1">
    <location>
        <begin position="38"/>
        <end position="63"/>
    </location>
</feature>
<comment type="caution">
    <text evidence="2">The sequence shown here is derived from an EMBL/GenBank/DDBJ whole genome shotgun (WGS) entry which is preliminary data.</text>
</comment>
<evidence type="ECO:0000313" key="2">
    <source>
        <dbReference type="EMBL" id="KAF5898067.1"/>
    </source>
</evidence>
<sequence length="73" mass="8292">MTLCCGKKPKYLEYPGHCAGMLAVYVEETFMKLGLQKILLNIPVIFTFYGTYIDAVMASQYFAKIELTDSKKI</sequence>
<evidence type="ECO:0000256" key="1">
    <source>
        <dbReference type="SAM" id="Phobius"/>
    </source>
</evidence>
<dbReference type="AlphaFoldDB" id="A0A8J4WZN7"/>
<keyword evidence="1" id="KW-1133">Transmembrane helix</keyword>
<proteinExistence type="predicted"/>
<keyword evidence="3" id="KW-1185">Reference proteome</keyword>
<evidence type="ECO:0000313" key="3">
    <source>
        <dbReference type="Proteomes" id="UP000727407"/>
    </source>
</evidence>
<keyword evidence="1" id="KW-0812">Transmembrane</keyword>
<protein>
    <submittedName>
        <fullName evidence="2">Protein E6</fullName>
    </submittedName>
</protein>